<keyword evidence="1" id="KW-0472">Membrane</keyword>
<feature type="non-terminal residue" evidence="2">
    <location>
        <position position="170"/>
    </location>
</feature>
<dbReference type="EMBL" id="GDID01005708">
    <property type="protein sequence ID" value="JAP90898.1"/>
    <property type="molecule type" value="Transcribed_RNA"/>
</dbReference>
<proteinExistence type="predicted"/>
<feature type="transmembrane region" description="Helical" evidence="1">
    <location>
        <begin position="97"/>
        <end position="121"/>
    </location>
</feature>
<name>A0A146K368_9EUKA</name>
<gene>
    <name evidence="2" type="ORF">TPC1_17656</name>
</gene>
<keyword evidence="1 2" id="KW-0812">Transmembrane</keyword>
<evidence type="ECO:0000256" key="1">
    <source>
        <dbReference type="SAM" id="Phobius"/>
    </source>
</evidence>
<accession>A0A146K368</accession>
<sequence length="170" mass="19590">KKINDFIDNNPNDQICQQLIPLTSKLASKIQTKILYEIYPDLVIQKENTITEEIKKYNITLEEQQQIDYKLYKHFLGPKLSQNVSPTSLSNTKTEKLIPTGFSMIDIFATAITMSVVGWFLAFCRKKEKMIQIIWGCVGFIFGMALDVSIYILRILKADNQSKKKTSFIK</sequence>
<feature type="transmembrane region" description="Helical" evidence="1">
    <location>
        <begin position="133"/>
        <end position="156"/>
    </location>
</feature>
<organism evidence="2">
    <name type="scientific">Trepomonas sp. PC1</name>
    <dbReference type="NCBI Taxonomy" id="1076344"/>
    <lineage>
        <taxon>Eukaryota</taxon>
        <taxon>Metamonada</taxon>
        <taxon>Diplomonadida</taxon>
        <taxon>Hexamitidae</taxon>
        <taxon>Hexamitinae</taxon>
        <taxon>Trepomonas</taxon>
    </lineage>
</organism>
<protein>
    <submittedName>
        <fullName evidence="2">Transmembrane domain-containing protein</fullName>
    </submittedName>
</protein>
<reference evidence="2" key="1">
    <citation type="submission" date="2015-07" db="EMBL/GenBank/DDBJ databases">
        <title>Adaptation to a free-living lifestyle via gene acquisitions in the diplomonad Trepomonas sp. PC1.</title>
        <authorList>
            <person name="Xu F."/>
            <person name="Jerlstrom-Hultqvist J."/>
            <person name="Kolisko M."/>
            <person name="Simpson A.G.B."/>
            <person name="Roger A.J."/>
            <person name="Svard S.G."/>
            <person name="Andersson J.O."/>
        </authorList>
    </citation>
    <scope>NUCLEOTIDE SEQUENCE</scope>
    <source>
        <strain evidence="2">PC1</strain>
    </source>
</reference>
<keyword evidence="1" id="KW-1133">Transmembrane helix</keyword>
<dbReference type="AlphaFoldDB" id="A0A146K368"/>
<feature type="non-terminal residue" evidence="2">
    <location>
        <position position="1"/>
    </location>
</feature>
<evidence type="ECO:0000313" key="2">
    <source>
        <dbReference type="EMBL" id="JAP90898.1"/>
    </source>
</evidence>